<dbReference type="Proteomes" id="UP000396862">
    <property type="component" value="Unassembled WGS sequence"/>
</dbReference>
<dbReference type="Gene3D" id="3.40.50.150">
    <property type="entry name" value="Vaccinia Virus protein VP39"/>
    <property type="match status" value="1"/>
</dbReference>
<keyword evidence="6" id="KW-1185">Reference proteome</keyword>
<dbReference type="PROSITE" id="PS00092">
    <property type="entry name" value="N6_MTASE"/>
    <property type="match status" value="1"/>
</dbReference>
<dbReference type="CDD" id="cd02440">
    <property type="entry name" value="AdoMet_MTases"/>
    <property type="match status" value="1"/>
</dbReference>
<dbReference type="PANTHER" id="PTHR43542:SF1">
    <property type="entry name" value="METHYLTRANSFERASE"/>
    <property type="match status" value="1"/>
</dbReference>
<evidence type="ECO:0000313" key="5">
    <source>
        <dbReference type="Proteomes" id="UP000240621"/>
    </source>
</evidence>
<dbReference type="PANTHER" id="PTHR43542">
    <property type="entry name" value="METHYLTRANSFERASE"/>
    <property type="match status" value="1"/>
</dbReference>
<organism evidence="4 5">
    <name type="scientific">Prolixibacter denitrificans</name>
    <dbReference type="NCBI Taxonomy" id="1541063"/>
    <lineage>
        <taxon>Bacteria</taxon>
        <taxon>Pseudomonadati</taxon>
        <taxon>Bacteroidota</taxon>
        <taxon>Bacteroidia</taxon>
        <taxon>Marinilabiliales</taxon>
        <taxon>Prolixibacteraceae</taxon>
        <taxon>Prolixibacter</taxon>
    </lineage>
</organism>
<evidence type="ECO:0000256" key="2">
    <source>
        <dbReference type="ARBA" id="ARBA00022679"/>
    </source>
</evidence>
<dbReference type="InterPro" id="IPR002052">
    <property type="entry name" value="DNA_methylase_N6_adenine_CS"/>
</dbReference>
<dbReference type="PIRSF" id="PIRSF004553">
    <property type="entry name" value="CHP00095"/>
    <property type="match status" value="1"/>
</dbReference>
<dbReference type="GO" id="GO:0008168">
    <property type="term" value="F:methyltransferase activity"/>
    <property type="evidence" value="ECO:0007669"/>
    <property type="project" value="UniProtKB-KW"/>
</dbReference>
<dbReference type="AlphaFoldDB" id="A0A2P8C9U3"/>
<dbReference type="InterPro" id="IPR029063">
    <property type="entry name" value="SAM-dependent_MTases_sf"/>
</dbReference>
<evidence type="ECO:0000313" key="3">
    <source>
        <dbReference type="EMBL" id="GET21256.1"/>
    </source>
</evidence>
<dbReference type="Pfam" id="PF03602">
    <property type="entry name" value="Cons_hypoth95"/>
    <property type="match status" value="1"/>
</dbReference>
<dbReference type="OrthoDB" id="9803017at2"/>
<evidence type="ECO:0000313" key="6">
    <source>
        <dbReference type="Proteomes" id="UP000396862"/>
    </source>
</evidence>
<keyword evidence="2 4" id="KW-0808">Transferase</keyword>
<evidence type="ECO:0000256" key="1">
    <source>
        <dbReference type="ARBA" id="ARBA00022603"/>
    </source>
</evidence>
<dbReference type="EMBL" id="PYGC01000008">
    <property type="protein sequence ID" value="PSK81735.1"/>
    <property type="molecule type" value="Genomic_DNA"/>
</dbReference>
<name>A0A2P8C9U3_9BACT</name>
<reference evidence="4 5" key="1">
    <citation type="submission" date="2018-03" db="EMBL/GenBank/DDBJ databases">
        <title>Genomic Encyclopedia of Archaeal and Bacterial Type Strains, Phase II (KMG-II): from individual species to whole genera.</title>
        <authorList>
            <person name="Goeker M."/>
        </authorList>
    </citation>
    <scope>NUCLEOTIDE SEQUENCE [LARGE SCALE GENOMIC DNA]</scope>
    <source>
        <strain evidence="4 5">DSM 27267</strain>
    </source>
</reference>
<proteinExistence type="predicted"/>
<dbReference type="InterPro" id="IPR004398">
    <property type="entry name" value="RNA_MeTrfase_RsmD"/>
</dbReference>
<comment type="caution">
    <text evidence="4">The sequence shown here is derived from an EMBL/GenBank/DDBJ whole genome shotgun (WGS) entry which is preliminary data.</text>
</comment>
<accession>A0A2P8C9U3</accession>
<dbReference type="SUPFAM" id="SSF53335">
    <property type="entry name" value="S-adenosyl-L-methionine-dependent methyltransferases"/>
    <property type="match status" value="1"/>
</dbReference>
<sequence length="181" mass="20657">MRIIGGEFKGRHFSPGNSFKARPTTDFARENLFNILIHRIDLNEISVLDLFGGTGSITLEFVSRGCEKVTCVEKNYRHFSFIQETIKKLGVEKAVHLIKGDVFRFIEKSAGKYDLVFADPPYDLPNLETLPELIFQNDLLNPGGIFILEHGKTNNFSSHPRFSELRKYGSVHFSIFSQEKD</sequence>
<dbReference type="Proteomes" id="UP000240621">
    <property type="component" value="Unassembled WGS sequence"/>
</dbReference>
<dbReference type="RefSeq" id="WP_106543034.1">
    <property type="nucleotide sequence ID" value="NZ_BLAU01000001.1"/>
</dbReference>
<gene>
    <name evidence="4" type="ORF">CLV93_108136</name>
    <name evidence="3" type="ORF">JCM18694_15020</name>
</gene>
<dbReference type="EMBL" id="BLAU01000001">
    <property type="protein sequence ID" value="GET21256.1"/>
    <property type="molecule type" value="Genomic_DNA"/>
</dbReference>
<protein>
    <submittedName>
        <fullName evidence="3 4">Methyltransferase</fullName>
    </submittedName>
</protein>
<dbReference type="GO" id="GO:0031167">
    <property type="term" value="P:rRNA methylation"/>
    <property type="evidence" value="ECO:0007669"/>
    <property type="project" value="InterPro"/>
</dbReference>
<dbReference type="GO" id="GO:0003676">
    <property type="term" value="F:nucleic acid binding"/>
    <property type="evidence" value="ECO:0007669"/>
    <property type="project" value="InterPro"/>
</dbReference>
<reference evidence="3 6" key="2">
    <citation type="submission" date="2019-10" db="EMBL/GenBank/DDBJ databases">
        <title>Prolixibacter strains distinguished by the presence of nitrate reductase genes were adept at nitrate-dependent anaerobic corrosion of metallic iron and carbon steel.</title>
        <authorList>
            <person name="Iino T."/>
            <person name="Shono N."/>
            <person name="Ito K."/>
            <person name="Nakamura R."/>
            <person name="Sueoka K."/>
            <person name="Harayama S."/>
            <person name="Ohkuma M."/>
        </authorList>
    </citation>
    <scope>NUCLEOTIDE SEQUENCE [LARGE SCALE GENOMIC DNA]</scope>
    <source>
        <strain evidence="3 6">MIC1-1</strain>
    </source>
</reference>
<evidence type="ECO:0000313" key="4">
    <source>
        <dbReference type="EMBL" id="PSK81735.1"/>
    </source>
</evidence>
<keyword evidence="1 4" id="KW-0489">Methyltransferase</keyword>